<dbReference type="STRING" id="121821.GCA_001870675_01621"/>
<dbReference type="AlphaFoldDB" id="A0A2W7QDZ6"/>
<evidence type="ECO:0008006" key="4">
    <source>
        <dbReference type="Google" id="ProtNLM"/>
    </source>
</evidence>
<evidence type="ECO:0000256" key="1">
    <source>
        <dbReference type="SAM" id="SignalP"/>
    </source>
</evidence>
<keyword evidence="1" id="KW-0732">Signal</keyword>
<gene>
    <name evidence="2" type="ORF">LY56_02042</name>
</gene>
<reference evidence="2 3" key="1">
    <citation type="submission" date="2018-06" db="EMBL/GenBank/DDBJ databases">
        <title>Genomic Encyclopedia of Archaeal and Bacterial Type Strains, Phase II (KMG-II): from individual species to whole genera.</title>
        <authorList>
            <person name="Goeker M."/>
        </authorList>
    </citation>
    <scope>NUCLEOTIDE SEQUENCE [LARGE SCALE GENOMIC DNA]</scope>
    <source>
        <strain evidence="2 3">DSM 13087</strain>
    </source>
</reference>
<feature type="chain" id="PRO_5016049559" description="Lipoprotein" evidence="1">
    <location>
        <begin position="33"/>
        <end position="211"/>
    </location>
</feature>
<comment type="caution">
    <text evidence="2">The sequence shown here is derived from an EMBL/GenBank/DDBJ whole genome shotgun (WGS) entry which is preliminary data.</text>
</comment>
<sequence length="211" mass="21802">MLACFPLGIARKLAPSCAAVLAMLVLSACQMASPGGSASPTELAEALNEYRVVPAARAYINVPNALVVMERDLGSATEQRVTLPNATALSGENTILLRAQSGRSANNTRLVLQEVLAQFGGAPVPFSNITDSALTARSDTYGDMTYTVARPGGDVTCVLAIRRAHTGGRALPRGASALDMMMRNCVSGSVEQALAPLGPTAFGLGMPRAGL</sequence>
<protein>
    <recommendedName>
        <fullName evidence="4">Lipoprotein</fullName>
    </recommendedName>
</protein>
<feature type="signal peptide" evidence="1">
    <location>
        <begin position="1"/>
        <end position="32"/>
    </location>
</feature>
<accession>A0A2W7QDZ6</accession>
<name>A0A2W7QDZ6_9RHOB</name>
<proteinExistence type="predicted"/>
<evidence type="ECO:0000313" key="2">
    <source>
        <dbReference type="EMBL" id="PZX42347.1"/>
    </source>
</evidence>
<keyword evidence="3" id="KW-1185">Reference proteome</keyword>
<dbReference type="EMBL" id="QKZQ01000008">
    <property type="protein sequence ID" value="PZX42347.1"/>
    <property type="molecule type" value="Genomic_DNA"/>
</dbReference>
<dbReference type="Proteomes" id="UP000249364">
    <property type="component" value="Unassembled WGS sequence"/>
</dbReference>
<organism evidence="2 3">
    <name type="scientific">Roseinatronobacter thiooxidans</name>
    <dbReference type="NCBI Taxonomy" id="121821"/>
    <lineage>
        <taxon>Bacteria</taxon>
        <taxon>Pseudomonadati</taxon>
        <taxon>Pseudomonadota</taxon>
        <taxon>Alphaproteobacteria</taxon>
        <taxon>Rhodobacterales</taxon>
        <taxon>Paracoccaceae</taxon>
        <taxon>Roseinatronobacter</taxon>
    </lineage>
</organism>
<evidence type="ECO:0000313" key="3">
    <source>
        <dbReference type="Proteomes" id="UP000249364"/>
    </source>
</evidence>